<dbReference type="PANTHER" id="PTHR31385:SF5">
    <property type="entry name" value="F5O8.12 PROTEIN"/>
    <property type="match status" value="1"/>
</dbReference>
<evidence type="ECO:0000259" key="3">
    <source>
        <dbReference type="Pfam" id="PF02713"/>
    </source>
</evidence>
<evidence type="ECO:0000256" key="2">
    <source>
        <dbReference type="SAM" id="MobiDB-lite"/>
    </source>
</evidence>
<reference evidence="4 5" key="1">
    <citation type="submission" date="2021-07" db="EMBL/GenBank/DDBJ databases">
        <authorList>
            <consortium name="Genoscope - CEA"/>
            <person name="William W."/>
        </authorList>
    </citation>
    <scope>NUCLEOTIDE SEQUENCE [LARGE SCALE GENOMIC DNA]</scope>
</reference>
<feature type="domain" description="DUF220" evidence="3">
    <location>
        <begin position="384"/>
        <end position="454"/>
    </location>
</feature>
<evidence type="ECO:0000256" key="1">
    <source>
        <dbReference type="SAM" id="Coils"/>
    </source>
</evidence>
<dbReference type="Proteomes" id="UP000694005">
    <property type="component" value="Chromosome A08"/>
</dbReference>
<sequence length="547" mass="61908">MHGLGKMCSSGTGSPPVAKDDELPENPIGEEEESTEESIDELNSTEENDSGDEAASAVNPLSSDAAQILPLLQNLLLNNDIQRERLTGLFQLYAPAADTNANVNAEAQQSLFLQGDEAASAANPMTSDAAQILPLLQNLLINNDIQRERLTGLFQLYAPAAEDTNANVNTEDEQTAREAALSSQVHFLEQRVQMLEEELENQKKLNAQWILVKGFTFTGSVAASERHDSKAMSGRFCAHALTSKEELTRRELAPAEFKRLRNIKEQSLVKSLNKIEAETTYDKHRDEEKLERQLQSWRNNPSWIDQPPKVQVKTQNGSFCHLNVYFNVGLPPESVYNIFTHPDNKRYFKNIKECISRKVLMEEGPMQTVEVKQAAAWKFLWWAGTFPVHLIVQENRKNLTSKYKQEKTMFMKVFEGCWRVEPLFIDEHLCDRMKPKTLQDYDSCSNGRGRVGSKVTMDQMFQPSAILTPPPLSWYIRGITIKTTESMIEDLLAEAARLRGGGGGGHDDDGQGENGVVLEKSKDEHIKERWRSRRRSNGMRYTNRRMM</sequence>
<evidence type="ECO:0000313" key="4">
    <source>
        <dbReference type="EMBL" id="CAG7899398.1"/>
    </source>
</evidence>
<protein>
    <recommendedName>
        <fullName evidence="3">DUF220 domain-containing protein</fullName>
    </recommendedName>
</protein>
<proteinExistence type="predicted"/>
<name>A0A8D9HH35_BRACM</name>
<feature type="region of interest" description="Disordered" evidence="2">
    <location>
        <begin position="1"/>
        <end position="57"/>
    </location>
</feature>
<dbReference type="Gramene" id="A08p30640.2_BraZ1">
    <property type="protein sequence ID" value="A08p30640.2_BraZ1.CDS"/>
    <property type="gene ID" value="A08g30640.2_BraZ1"/>
</dbReference>
<feature type="compositionally biased region" description="Acidic residues" evidence="2">
    <location>
        <begin position="22"/>
        <end position="52"/>
    </location>
</feature>
<dbReference type="EMBL" id="LS974624">
    <property type="protein sequence ID" value="CAG7899398.1"/>
    <property type="molecule type" value="Genomic_DNA"/>
</dbReference>
<accession>A0A8D9HH35</accession>
<dbReference type="PANTHER" id="PTHR31385">
    <property type="entry name" value="PUTATIVE (DUF220)-RELATED"/>
    <property type="match status" value="1"/>
</dbReference>
<dbReference type="InterPro" id="IPR003863">
    <property type="entry name" value="DUF220"/>
</dbReference>
<keyword evidence="1" id="KW-0175">Coiled coil</keyword>
<dbReference type="AlphaFoldDB" id="A0A8D9HH35"/>
<organism evidence="4 5">
    <name type="scientific">Brassica campestris</name>
    <name type="common">Field mustard</name>
    <dbReference type="NCBI Taxonomy" id="3711"/>
    <lineage>
        <taxon>Eukaryota</taxon>
        <taxon>Viridiplantae</taxon>
        <taxon>Streptophyta</taxon>
        <taxon>Embryophyta</taxon>
        <taxon>Tracheophyta</taxon>
        <taxon>Spermatophyta</taxon>
        <taxon>Magnoliopsida</taxon>
        <taxon>eudicotyledons</taxon>
        <taxon>Gunneridae</taxon>
        <taxon>Pentapetalae</taxon>
        <taxon>rosids</taxon>
        <taxon>malvids</taxon>
        <taxon>Brassicales</taxon>
        <taxon>Brassicaceae</taxon>
        <taxon>Brassiceae</taxon>
        <taxon>Brassica</taxon>
    </lineage>
</organism>
<gene>
    <name evidence="4" type="ORF">BRAPAZ1V2_A08P30640.2</name>
</gene>
<feature type="region of interest" description="Disordered" evidence="2">
    <location>
        <begin position="499"/>
        <end position="527"/>
    </location>
</feature>
<dbReference type="Pfam" id="PF02713">
    <property type="entry name" value="DUF220"/>
    <property type="match status" value="1"/>
</dbReference>
<feature type="coiled-coil region" evidence="1">
    <location>
        <begin position="178"/>
        <end position="205"/>
    </location>
</feature>
<evidence type="ECO:0000313" key="5">
    <source>
        <dbReference type="Proteomes" id="UP000694005"/>
    </source>
</evidence>